<reference evidence="3 4" key="1">
    <citation type="submission" date="2019-09" db="EMBL/GenBank/DDBJ databases">
        <title>H2 Metabolism Revealed by Metagenomic Analysis in Subglacial Sediment of East Antarctica.</title>
        <authorList>
            <person name="Yang Z."/>
            <person name="Zhang Y."/>
            <person name="Lv Y."/>
            <person name="Yan W."/>
            <person name="Xiao X."/>
            <person name="Sun B."/>
            <person name="Ma H."/>
        </authorList>
    </citation>
    <scope>NUCLEOTIDE SEQUENCE [LARGE SCALE GENOMIC DNA]</scope>
    <source>
        <strain evidence="3">Bin2_2</strain>
    </source>
</reference>
<gene>
    <name evidence="3" type="ORF">GZ085_01975</name>
</gene>
<sequence>MPYQLSPATPPEHTAPLPHWPDQRPAYHMPRGQRMEPGILHDLVPVAIALALFVGFIWLIA</sequence>
<dbReference type="AlphaFoldDB" id="A0A7C9JVG4"/>
<keyword evidence="2" id="KW-1133">Transmembrane helix</keyword>
<evidence type="ECO:0000256" key="1">
    <source>
        <dbReference type="SAM" id="MobiDB-lite"/>
    </source>
</evidence>
<evidence type="ECO:0000256" key="2">
    <source>
        <dbReference type="SAM" id="Phobius"/>
    </source>
</evidence>
<feature type="transmembrane region" description="Helical" evidence="2">
    <location>
        <begin position="39"/>
        <end position="60"/>
    </location>
</feature>
<accession>A0A7C9JVG4</accession>
<evidence type="ECO:0000313" key="4">
    <source>
        <dbReference type="Proteomes" id="UP000483432"/>
    </source>
</evidence>
<keyword evidence="2" id="KW-0472">Membrane</keyword>
<protein>
    <submittedName>
        <fullName evidence="3">Uncharacterized protein</fullName>
    </submittedName>
</protein>
<comment type="caution">
    <text evidence="3">The sequence shown here is derived from an EMBL/GenBank/DDBJ whole genome shotgun (WGS) entry which is preliminary data.</text>
</comment>
<feature type="region of interest" description="Disordered" evidence="1">
    <location>
        <begin position="1"/>
        <end position="28"/>
    </location>
</feature>
<keyword evidence="2" id="KW-0812">Transmembrane</keyword>
<proteinExistence type="predicted"/>
<name>A0A7C9JVG4_9PROT</name>
<dbReference type="Proteomes" id="UP000483432">
    <property type="component" value="Unassembled WGS sequence"/>
</dbReference>
<evidence type="ECO:0000313" key="3">
    <source>
        <dbReference type="EMBL" id="NDP47158.1"/>
    </source>
</evidence>
<dbReference type="EMBL" id="JAAFGW010000016">
    <property type="protein sequence ID" value="NDP47158.1"/>
    <property type="molecule type" value="Genomic_DNA"/>
</dbReference>
<organism evidence="3 4">
    <name type="scientific">Sulfuriferula multivorans</name>
    <dbReference type="NCBI Taxonomy" id="1559896"/>
    <lineage>
        <taxon>Bacteria</taxon>
        <taxon>Pseudomonadati</taxon>
        <taxon>Pseudomonadota</taxon>
        <taxon>Betaproteobacteria</taxon>
        <taxon>Nitrosomonadales</taxon>
        <taxon>Sulfuricellaceae</taxon>
        <taxon>Sulfuriferula</taxon>
    </lineage>
</organism>